<dbReference type="Proteomes" id="UP000680132">
    <property type="component" value="Unassembled WGS sequence"/>
</dbReference>
<dbReference type="SUPFAM" id="SSF51306">
    <property type="entry name" value="LexA/Signal peptidase"/>
    <property type="match status" value="1"/>
</dbReference>
<dbReference type="PANTHER" id="PTHR10806:SF6">
    <property type="entry name" value="SIGNAL PEPTIDASE COMPLEX CATALYTIC SUBUNIT SEC11"/>
    <property type="match status" value="1"/>
</dbReference>
<sequence>MTRPATRRARTRERAWYDSPWRILIRALGIAVATLLVALIAALLLIPRLMGGQALTVLTGSMEPALSPGDVVAVRGIDPDDVCTEVSVNDIVTFLPAPDDPSLITHRVVGITIGSFEDGSGCRLLTQGDANSTADDPISPEQVRGVFMYAIPSVGWVKEWIQQNPMLAMALGIAIAAVWWLWPGRQQQRTVVRIPGVASMAGSGSSTPVGTPQATSSAPDELALRRRELDLRERELLLRERELSWAMGSVDPDSETSPPATQDTRS</sequence>
<proteinExistence type="predicted"/>
<dbReference type="PRINTS" id="PR00728">
    <property type="entry name" value="SIGNALPTASE"/>
</dbReference>
<name>A0A939QKP9_9MICO</name>
<dbReference type="GO" id="GO:0016020">
    <property type="term" value="C:membrane"/>
    <property type="evidence" value="ECO:0007669"/>
    <property type="project" value="UniProtKB-SubCell"/>
</dbReference>
<evidence type="ECO:0000313" key="9">
    <source>
        <dbReference type="Proteomes" id="UP000680132"/>
    </source>
</evidence>
<dbReference type="InterPro" id="IPR036286">
    <property type="entry name" value="LexA/Signal_pep-like_sf"/>
</dbReference>
<dbReference type="PANTHER" id="PTHR10806">
    <property type="entry name" value="SIGNAL PEPTIDASE COMPLEX CATALYTIC SUBUNIT SEC11"/>
    <property type="match status" value="1"/>
</dbReference>
<keyword evidence="2 7" id="KW-0812">Transmembrane</keyword>
<keyword evidence="8" id="KW-0378">Hydrolase</keyword>
<evidence type="ECO:0000256" key="3">
    <source>
        <dbReference type="ARBA" id="ARBA00022989"/>
    </source>
</evidence>
<evidence type="ECO:0000256" key="7">
    <source>
        <dbReference type="SAM" id="Phobius"/>
    </source>
</evidence>
<dbReference type="EC" id="3.4.21.89" evidence="5"/>
<feature type="transmembrane region" description="Helical" evidence="7">
    <location>
        <begin position="166"/>
        <end position="183"/>
    </location>
</feature>
<feature type="compositionally biased region" description="Polar residues" evidence="6">
    <location>
        <begin position="255"/>
        <end position="266"/>
    </location>
</feature>
<dbReference type="RefSeq" id="WP_208503555.1">
    <property type="nucleotide sequence ID" value="NZ_JAGFOA010000004.1"/>
</dbReference>
<dbReference type="InterPro" id="IPR001733">
    <property type="entry name" value="Peptidase_S26B"/>
</dbReference>
<keyword evidence="3 7" id="KW-1133">Transmembrane helix</keyword>
<accession>A0A939QKP9</accession>
<comment type="subcellular location">
    <subcellularLocation>
        <location evidence="1">Membrane</location>
    </subcellularLocation>
</comment>
<evidence type="ECO:0000256" key="1">
    <source>
        <dbReference type="ARBA" id="ARBA00004370"/>
    </source>
</evidence>
<dbReference type="GO" id="GO:0006465">
    <property type="term" value="P:signal peptide processing"/>
    <property type="evidence" value="ECO:0007669"/>
    <property type="project" value="UniProtKB-UniRule"/>
</dbReference>
<dbReference type="EMBL" id="JAGFOA010000004">
    <property type="protein sequence ID" value="MBO3663935.1"/>
    <property type="molecule type" value="Genomic_DNA"/>
</dbReference>
<dbReference type="GO" id="GO:0004252">
    <property type="term" value="F:serine-type endopeptidase activity"/>
    <property type="evidence" value="ECO:0007669"/>
    <property type="project" value="UniProtKB-UniRule"/>
</dbReference>
<dbReference type="GO" id="GO:0009003">
    <property type="term" value="F:signal peptidase activity"/>
    <property type="evidence" value="ECO:0007669"/>
    <property type="project" value="UniProtKB-EC"/>
</dbReference>
<gene>
    <name evidence="8" type="ORF">J5V96_10475</name>
</gene>
<evidence type="ECO:0000313" key="8">
    <source>
        <dbReference type="EMBL" id="MBO3663935.1"/>
    </source>
</evidence>
<comment type="caution">
    <text evidence="8">The sequence shown here is derived from an EMBL/GenBank/DDBJ whole genome shotgun (WGS) entry which is preliminary data.</text>
</comment>
<keyword evidence="9" id="KW-1185">Reference proteome</keyword>
<evidence type="ECO:0000256" key="2">
    <source>
        <dbReference type="ARBA" id="ARBA00022692"/>
    </source>
</evidence>
<feature type="compositionally biased region" description="Polar residues" evidence="6">
    <location>
        <begin position="202"/>
        <end position="218"/>
    </location>
</feature>
<dbReference type="AlphaFoldDB" id="A0A939QKP9"/>
<organism evidence="8 9">
    <name type="scientific">Microbacterium stercoris</name>
    <dbReference type="NCBI Taxonomy" id="2820289"/>
    <lineage>
        <taxon>Bacteria</taxon>
        <taxon>Bacillati</taxon>
        <taxon>Actinomycetota</taxon>
        <taxon>Actinomycetes</taxon>
        <taxon>Micrococcales</taxon>
        <taxon>Microbacteriaceae</taxon>
        <taxon>Microbacterium</taxon>
    </lineage>
</organism>
<feature type="region of interest" description="Disordered" evidence="6">
    <location>
        <begin position="247"/>
        <end position="266"/>
    </location>
</feature>
<evidence type="ECO:0000256" key="6">
    <source>
        <dbReference type="SAM" id="MobiDB-lite"/>
    </source>
</evidence>
<keyword evidence="4 7" id="KW-0472">Membrane</keyword>
<reference evidence="8" key="1">
    <citation type="submission" date="2021-03" db="EMBL/GenBank/DDBJ databases">
        <title>Microbacterium sp. nov., a novel actinobacterium isolated from cow dung.</title>
        <authorList>
            <person name="Zhang L."/>
        </authorList>
    </citation>
    <scope>NUCLEOTIDE SEQUENCE</scope>
    <source>
        <strain evidence="8">NEAU-LLB</strain>
    </source>
</reference>
<feature type="region of interest" description="Disordered" evidence="6">
    <location>
        <begin position="199"/>
        <end position="222"/>
    </location>
</feature>
<dbReference type="InterPro" id="IPR019533">
    <property type="entry name" value="Peptidase_S26"/>
</dbReference>
<evidence type="ECO:0000256" key="4">
    <source>
        <dbReference type="ARBA" id="ARBA00023136"/>
    </source>
</evidence>
<feature type="transmembrane region" description="Helical" evidence="7">
    <location>
        <begin position="21"/>
        <end position="46"/>
    </location>
</feature>
<dbReference type="NCBIfam" id="TIGR02228">
    <property type="entry name" value="sigpep_I_arch"/>
    <property type="match status" value="1"/>
</dbReference>
<dbReference type="CDD" id="cd06530">
    <property type="entry name" value="S26_SPase_I"/>
    <property type="match status" value="1"/>
</dbReference>
<evidence type="ECO:0000256" key="5">
    <source>
        <dbReference type="NCBIfam" id="TIGR02228"/>
    </source>
</evidence>
<protein>
    <recommendedName>
        <fullName evidence="5">Signal peptidase I</fullName>
        <ecNumber evidence="5">3.4.21.89</ecNumber>
    </recommendedName>
</protein>